<comment type="caution">
    <text evidence="7">The sequence shown here is derived from an EMBL/GenBank/DDBJ whole genome shotgun (WGS) entry which is preliminary data.</text>
</comment>
<dbReference type="InterPro" id="IPR051402">
    <property type="entry name" value="KPR-Related"/>
</dbReference>
<dbReference type="Pfam" id="PF02558">
    <property type="entry name" value="ApbA"/>
    <property type="match status" value="1"/>
</dbReference>
<comment type="pathway">
    <text evidence="4">Cofactor biosynthesis; (R)-pantothenate biosynthesis; (R)-pantoate from 3-methyl-2-oxobutanoate: step 2/2.</text>
</comment>
<organism evidence="7 8">
    <name type="scientific">Alkalibacillus salilacus</name>
    <dbReference type="NCBI Taxonomy" id="284582"/>
    <lineage>
        <taxon>Bacteria</taxon>
        <taxon>Bacillati</taxon>
        <taxon>Bacillota</taxon>
        <taxon>Bacilli</taxon>
        <taxon>Bacillales</taxon>
        <taxon>Bacillaceae</taxon>
        <taxon>Alkalibacillus</taxon>
    </lineage>
</organism>
<dbReference type="InterPro" id="IPR036291">
    <property type="entry name" value="NAD(P)-bd_dom_sf"/>
</dbReference>
<comment type="catalytic activity">
    <reaction evidence="4">
        <text>(R)-pantoate + NADP(+) = 2-dehydropantoate + NADPH + H(+)</text>
        <dbReference type="Rhea" id="RHEA:16233"/>
        <dbReference type="ChEBI" id="CHEBI:11561"/>
        <dbReference type="ChEBI" id="CHEBI:15378"/>
        <dbReference type="ChEBI" id="CHEBI:15980"/>
        <dbReference type="ChEBI" id="CHEBI:57783"/>
        <dbReference type="ChEBI" id="CHEBI:58349"/>
        <dbReference type="EC" id="1.1.1.169"/>
    </reaction>
</comment>
<evidence type="ECO:0000313" key="7">
    <source>
        <dbReference type="EMBL" id="MDQ0160452.1"/>
    </source>
</evidence>
<feature type="domain" description="Ketopantoate reductase N-terminal" evidence="5">
    <location>
        <begin position="4"/>
        <end position="153"/>
    </location>
</feature>
<dbReference type="Gene3D" id="1.10.1040.10">
    <property type="entry name" value="N-(1-d-carboxylethyl)-l-norvaline Dehydrogenase, domain 2"/>
    <property type="match status" value="1"/>
</dbReference>
<feature type="domain" description="Ketopantoate reductase C-terminal" evidence="6">
    <location>
        <begin position="179"/>
        <end position="322"/>
    </location>
</feature>
<evidence type="ECO:0000256" key="4">
    <source>
        <dbReference type="RuleBase" id="RU362068"/>
    </source>
</evidence>
<dbReference type="InterPro" id="IPR003710">
    <property type="entry name" value="ApbA"/>
</dbReference>
<accession>A0ABT9VHK8</accession>
<dbReference type="InterPro" id="IPR013752">
    <property type="entry name" value="KPA_reductase"/>
</dbReference>
<evidence type="ECO:0000259" key="5">
    <source>
        <dbReference type="Pfam" id="PF02558"/>
    </source>
</evidence>
<dbReference type="Proteomes" id="UP001224359">
    <property type="component" value="Unassembled WGS sequence"/>
</dbReference>
<evidence type="ECO:0000256" key="3">
    <source>
        <dbReference type="ARBA" id="ARBA00023002"/>
    </source>
</evidence>
<dbReference type="Gene3D" id="3.40.50.720">
    <property type="entry name" value="NAD(P)-binding Rossmann-like Domain"/>
    <property type="match status" value="1"/>
</dbReference>
<sequence length="344" mass="39028">MNFTIIGAGAIGGVVGAYLAKAGEDVTFVDVNEEHVRAMDEQGLTIETVESEFNVPVKAYTVDELLQREKCLDVVILAVKAQHTEQAVQNFKPLMTEDTVIISMQNGLTEEVIAEQVGSHRTIGSFVNLFADYQEPGLIQYGGVGSMYIGELNGEKTFRITEIQNRLKSWGNAQITDHIRGYLWSKLAYGAILTATATVDEKMADIIDPHDHRVMFVELASEVLRVAQQLNIEPKPFDNWEPKTVYPGHEQRDWSAIHEQFDQLVARLRTYKKVKSGIWRDIAVRKRKTEVPFHLTPVIEEGKRHNLDMSLTETVLEMIMELENNQREMSWKNIETLIAISQKK</sequence>
<dbReference type="SUPFAM" id="SSF48179">
    <property type="entry name" value="6-phosphogluconate dehydrogenase C-terminal domain-like"/>
    <property type="match status" value="1"/>
</dbReference>
<dbReference type="RefSeq" id="WP_306977703.1">
    <property type="nucleotide sequence ID" value="NZ_JAUSTQ010000012.1"/>
</dbReference>
<proteinExistence type="inferred from homology"/>
<evidence type="ECO:0000256" key="1">
    <source>
        <dbReference type="ARBA" id="ARBA00007870"/>
    </source>
</evidence>
<reference evidence="7 8" key="1">
    <citation type="submission" date="2023-07" db="EMBL/GenBank/DDBJ databases">
        <title>Genomic Encyclopedia of Type Strains, Phase IV (KMG-IV): sequencing the most valuable type-strain genomes for metagenomic binning, comparative biology and taxonomic classification.</title>
        <authorList>
            <person name="Goeker M."/>
        </authorList>
    </citation>
    <scope>NUCLEOTIDE SEQUENCE [LARGE SCALE GENOMIC DNA]</scope>
    <source>
        <strain evidence="7 8">DSM 16460</strain>
    </source>
</reference>
<keyword evidence="8" id="KW-1185">Reference proteome</keyword>
<protein>
    <recommendedName>
        <fullName evidence="4">2-dehydropantoate 2-reductase</fullName>
        <ecNumber evidence="4">1.1.1.169</ecNumber>
    </recommendedName>
    <alternativeName>
        <fullName evidence="4">Ketopantoate reductase</fullName>
    </alternativeName>
</protein>
<evidence type="ECO:0000313" key="8">
    <source>
        <dbReference type="Proteomes" id="UP001224359"/>
    </source>
</evidence>
<evidence type="ECO:0000259" key="6">
    <source>
        <dbReference type="Pfam" id="PF08546"/>
    </source>
</evidence>
<keyword evidence="2 4" id="KW-0521">NADP</keyword>
<dbReference type="EMBL" id="JAUSTQ010000012">
    <property type="protein sequence ID" value="MDQ0160452.1"/>
    <property type="molecule type" value="Genomic_DNA"/>
</dbReference>
<gene>
    <name evidence="7" type="ORF">J2S77_002456</name>
</gene>
<dbReference type="SUPFAM" id="SSF51735">
    <property type="entry name" value="NAD(P)-binding Rossmann-fold domains"/>
    <property type="match status" value="1"/>
</dbReference>
<name>A0ABT9VHK8_9BACI</name>
<dbReference type="InterPro" id="IPR013328">
    <property type="entry name" value="6PGD_dom2"/>
</dbReference>
<dbReference type="PANTHER" id="PTHR21708:SF26">
    <property type="entry name" value="2-DEHYDROPANTOATE 2-REDUCTASE"/>
    <property type="match status" value="1"/>
</dbReference>
<dbReference type="InterPro" id="IPR008927">
    <property type="entry name" value="6-PGluconate_DH-like_C_sf"/>
</dbReference>
<dbReference type="Pfam" id="PF08546">
    <property type="entry name" value="ApbA_C"/>
    <property type="match status" value="1"/>
</dbReference>
<dbReference type="PANTHER" id="PTHR21708">
    <property type="entry name" value="PROBABLE 2-DEHYDROPANTOATE 2-REDUCTASE"/>
    <property type="match status" value="1"/>
</dbReference>
<evidence type="ECO:0000256" key="2">
    <source>
        <dbReference type="ARBA" id="ARBA00022857"/>
    </source>
</evidence>
<keyword evidence="4" id="KW-0566">Pantothenate biosynthesis</keyword>
<dbReference type="EC" id="1.1.1.169" evidence="4"/>
<comment type="similarity">
    <text evidence="1 4">Belongs to the ketopantoate reductase family.</text>
</comment>
<dbReference type="NCBIfam" id="TIGR00745">
    <property type="entry name" value="apbA_panE"/>
    <property type="match status" value="1"/>
</dbReference>
<comment type="function">
    <text evidence="4">Catalyzes the NADPH-dependent reduction of ketopantoate into pantoic acid.</text>
</comment>
<keyword evidence="3 4" id="KW-0560">Oxidoreductase</keyword>
<dbReference type="InterPro" id="IPR013332">
    <property type="entry name" value="KPR_N"/>
</dbReference>
<dbReference type="GO" id="GO:0008677">
    <property type="term" value="F:2-dehydropantoate 2-reductase activity"/>
    <property type="evidence" value="ECO:0007669"/>
    <property type="project" value="UniProtKB-EC"/>
</dbReference>